<name>A0A8S4A6D2_9EUPU</name>
<sequence length="319" mass="36986">MPSPDDVIGKQLPCELRIKDLECGRLLDGDCAAELSPPDEFDMARFHRGRMFFRDHLFSCSIAMYFSLVIGMSVPEFLEALVFTQQSDTPVKAFRRYIKTFHHVALWHYGNIWEKDSKAQKSICDVRQIHKVIREQMQKRFEGREVRKFISQYDMGVVLSGFMGAVIMYPEDAGIRCSLDELDDYVYFWYGVGHLLGIEKKYNICAHGLTQALTFCKSIEQDIVKKNITNPPPEFQHVTENVIKAFQGGRGPMSLLTFPVISALSYEYIVGDSGKLSFPDTVRYLIWKLIFFTVKHVSWFRIYLNQRIERACRLTFINV</sequence>
<dbReference type="PANTHER" id="PTHR37159:SF1">
    <property type="entry name" value="GH11867P"/>
    <property type="match status" value="1"/>
</dbReference>
<evidence type="ECO:0000313" key="3">
    <source>
        <dbReference type="Proteomes" id="UP000678393"/>
    </source>
</evidence>
<reference evidence="2" key="1">
    <citation type="submission" date="2021-04" db="EMBL/GenBank/DDBJ databases">
        <authorList>
            <consortium name="Molecular Ecology Group"/>
        </authorList>
    </citation>
    <scope>NUCLEOTIDE SEQUENCE</scope>
</reference>
<evidence type="ECO:0000313" key="2">
    <source>
        <dbReference type="EMBL" id="CAG5135842.1"/>
    </source>
</evidence>
<dbReference type="Pfam" id="PF09995">
    <property type="entry name" value="MPAB_Lcp_cat"/>
    <property type="match status" value="1"/>
</dbReference>
<organism evidence="2 3">
    <name type="scientific">Candidula unifasciata</name>
    <dbReference type="NCBI Taxonomy" id="100452"/>
    <lineage>
        <taxon>Eukaryota</taxon>
        <taxon>Metazoa</taxon>
        <taxon>Spiralia</taxon>
        <taxon>Lophotrochozoa</taxon>
        <taxon>Mollusca</taxon>
        <taxon>Gastropoda</taxon>
        <taxon>Heterobranchia</taxon>
        <taxon>Euthyneura</taxon>
        <taxon>Panpulmonata</taxon>
        <taxon>Eupulmonata</taxon>
        <taxon>Stylommatophora</taxon>
        <taxon>Helicina</taxon>
        <taxon>Helicoidea</taxon>
        <taxon>Geomitridae</taxon>
        <taxon>Candidula</taxon>
    </lineage>
</organism>
<protein>
    <recommendedName>
        <fullName evidence="1">ER-bound oxygenase mpaB/mpaB'/Rubber oxygenase catalytic domain-containing protein</fullName>
    </recommendedName>
</protein>
<dbReference type="PANTHER" id="PTHR37159">
    <property type="entry name" value="GH11867P"/>
    <property type="match status" value="1"/>
</dbReference>
<dbReference type="GO" id="GO:0016491">
    <property type="term" value="F:oxidoreductase activity"/>
    <property type="evidence" value="ECO:0007669"/>
    <property type="project" value="InterPro"/>
</dbReference>
<dbReference type="OrthoDB" id="6361347at2759"/>
<gene>
    <name evidence="2" type="ORF">CUNI_LOCUS21400</name>
</gene>
<proteinExistence type="predicted"/>
<evidence type="ECO:0000259" key="1">
    <source>
        <dbReference type="Pfam" id="PF09995"/>
    </source>
</evidence>
<dbReference type="AlphaFoldDB" id="A0A8S4A6D2"/>
<feature type="domain" description="ER-bound oxygenase mpaB/mpaB'/Rubber oxygenase catalytic" evidence="1">
    <location>
        <begin position="72"/>
        <end position="199"/>
    </location>
</feature>
<dbReference type="EMBL" id="CAJHNH020008464">
    <property type="protein sequence ID" value="CAG5135842.1"/>
    <property type="molecule type" value="Genomic_DNA"/>
</dbReference>
<accession>A0A8S4A6D2</accession>
<dbReference type="Proteomes" id="UP000678393">
    <property type="component" value="Unassembled WGS sequence"/>
</dbReference>
<keyword evidence="3" id="KW-1185">Reference proteome</keyword>
<comment type="caution">
    <text evidence="2">The sequence shown here is derived from an EMBL/GenBank/DDBJ whole genome shotgun (WGS) entry which is preliminary data.</text>
</comment>
<dbReference type="InterPro" id="IPR018713">
    <property type="entry name" value="MPAB/Lcp_cat_dom"/>
</dbReference>